<dbReference type="InterPro" id="IPR001296">
    <property type="entry name" value="Glyco_trans_1"/>
</dbReference>
<evidence type="ECO:0000256" key="1">
    <source>
        <dbReference type="ARBA" id="ARBA00022679"/>
    </source>
</evidence>
<gene>
    <name evidence="3" type="ORF">AVDCRST_MAG54-1423</name>
</gene>
<proteinExistence type="predicted"/>
<evidence type="ECO:0000259" key="2">
    <source>
        <dbReference type="Pfam" id="PF00534"/>
    </source>
</evidence>
<organism evidence="3">
    <name type="scientific">uncultured Actinomycetospora sp</name>
    <dbReference type="NCBI Taxonomy" id="1135996"/>
    <lineage>
        <taxon>Bacteria</taxon>
        <taxon>Bacillati</taxon>
        <taxon>Actinomycetota</taxon>
        <taxon>Actinomycetes</taxon>
        <taxon>Pseudonocardiales</taxon>
        <taxon>Pseudonocardiaceae</taxon>
        <taxon>Actinomycetospora</taxon>
        <taxon>environmental samples</taxon>
    </lineage>
</organism>
<accession>A0A6J4I3Q9</accession>
<dbReference type="Pfam" id="PF00534">
    <property type="entry name" value="Glycos_transf_1"/>
    <property type="match status" value="1"/>
</dbReference>
<feature type="domain" description="Glycosyl transferase family 1" evidence="2">
    <location>
        <begin position="200"/>
        <end position="319"/>
    </location>
</feature>
<dbReference type="SUPFAM" id="SSF53756">
    <property type="entry name" value="UDP-Glycosyltransferase/glycogen phosphorylase"/>
    <property type="match status" value="1"/>
</dbReference>
<keyword evidence="1" id="KW-0808">Transferase</keyword>
<dbReference type="EMBL" id="CADCTH010000192">
    <property type="protein sequence ID" value="CAA9239372.1"/>
    <property type="molecule type" value="Genomic_DNA"/>
</dbReference>
<name>A0A6J4I3Q9_9PSEU</name>
<feature type="non-terminal residue" evidence="3">
    <location>
        <position position="340"/>
    </location>
</feature>
<dbReference type="Gene3D" id="3.40.50.2000">
    <property type="entry name" value="Glycogen Phosphorylase B"/>
    <property type="match status" value="2"/>
</dbReference>
<evidence type="ECO:0000313" key="3">
    <source>
        <dbReference type="EMBL" id="CAA9239372.1"/>
    </source>
</evidence>
<reference evidence="3" key="1">
    <citation type="submission" date="2020-02" db="EMBL/GenBank/DDBJ databases">
        <authorList>
            <person name="Meier V. D."/>
        </authorList>
    </citation>
    <scope>NUCLEOTIDE SEQUENCE</scope>
    <source>
        <strain evidence="3">AVDCRST_MAG54</strain>
    </source>
</reference>
<sequence length="340" mass="34655">MPAPDVALITPYPPSGQRHGGSSGVASYSANLAHALAARGAAVRVLAPAIAGEPARSADGPVEVLRPFRRGTRALPHAARAARASGAPVTHLQHELFLYGGPGSVPGLLPALGALRTGGRRSVVTMHHVVDPRTVDAEFTRTHRVSAPPAVARAGLGGVQSAIGRMASEVIVHEPSFAAHVPGATVVPHGIETPDRTERTAARAALGLDDRFLALCFGFLAPYKGLELALAAADRAGPDVHLVVAGGEHPRLATARDGYAHELADAAPANATFTGYVPDAHVASWFAAADVALFLYPQPFAASGPLSLALAHGTPALVSPGLARTVDAPDGLVTPLDAAA</sequence>
<dbReference type="GO" id="GO:0016757">
    <property type="term" value="F:glycosyltransferase activity"/>
    <property type="evidence" value="ECO:0007669"/>
    <property type="project" value="InterPro"/>
</dbReference>
<dbReference type="AlphaFoldDB" id="A0A6J4I3Q9"/>
<protein>
    <recommendedName>
        <fullName evidence="2">Glycosyl transferase family 1 domain-containing protein</fullName>
    </recommendedName>
</protein>